<dbReference type="KEGG" id="hazt:108682510"/>
<protein>
    <submittedName>
        <fullName evidence="5">SET and MYND domain-containing protein 4</fullName>
    </submittedName>
</protein>
<accession>A0A8B7PPD4</accession>
<keyword evidence="1" id="KW-0489">Methyltransferase</keyword>
<gene>
    <name evidence="5" type="primary">LOC108682510</name>
</gene>
<sequence>MQSSRSGQPPASAGEAALASYLRQLCSDVTLVADKDGFFTHWIDQISGYISQDFVTRFSRLATDYDRIKMVWGVKPVHSLQVGRFYKSKDGEASARLREEGNAAFQRREVRTALERYSQAVTRAPHTGSSLQLAYGNRSAALCQLKLYRWCLRDLRLALVYHYPQDLRYKVLERAGHCYQQLHLVKEALQCYRGALSALPNARLDEEKKSSWQQNIEQKLTECAGLQKESACLQSCQNENGNLVESSLIGDLNVDDQTAAEQLIMNDSENAHDNDWKGVGESAPPAQGFTPHPALPSASTAVHIKFSPHEGRHAVAARDVAPGE</sequence>
<dbReference type="InterPro" id="IPR052097">
    <property type="entry name" value="SET-MYND_domain_protein"/>
</dbReference>
<reference evidence="5" key="1">
    <citation type="submission" date="2025-08" db="UniProtKB">
        <authorList>
            <consortium name="RefSeq"/>
        </authorList>
    </citation>
    <scope>IDENTIFICATION</scope>
</reference>
<evidence type="ECO:0000256" key="3">
    <source>
        <dbReference type="ARBA" id="ARBA00022691"/>
    </source>
</evidence>
<dbReference type="GO" id="GO:0032259">
    <property type="term" value="P:methylation"/>
    <property type="evidence" value="ECO:0007669"/>
    <property type="project" value="UniProtKB-KW"/>
</dbReference>
<dbReference type="AlphaFoldDB" id="A0A8B7PPD4"/>
<proteinExistence type="predicted"/>
<dbReference type="Gene3D" id="1.25.40.10">
    <property type="entry name" value="Tetratricopeptide repeat domain"/>
    <property type="match status" value="1"/>
</dbReference>
<dbReference type="GO" id="GO:0005634">
    <property type="term" value="C:nucleus"/>
    <property type="evidence" value="ECO:0007669"/>
    <property type="project" value="TreeGrafter"/>
</dbReference>
<dbReference type="GO" id="GO:0042826">
    <property type="term" value="F:histone deacetylase binding"/>
    <property type="evidence" value="ECO:0007669"/>
    <property type="project" value="TreeGrafter"/>
</dbReference>
<dbReference type="RefSeq" id="XP_018027177.1">
    <property type="nucleotide sequence ID" value="XM_018171688.1"/>
</dbReference>
<keyword evidence="4" id="KW-1185">Reference proteome</keyword>
<name>A0A8B7PPD4_HYAAZ</name>
<dbReference type="InterPro" id="IPR019734">
    <property type="entry name" value="TPR_rpt"/>
</dbReference>
<dbReference type="Proteomes" id="UP000694843">
    <property type="component" value="Unplaced"/>
</dbReference>
<organism evidence="4 5">
    <name type="scientific">Hyalella azteca</name>
    <name type="common">Amphipod</name>
    <dbReference type="NCBI Taxonomy" id="294128"/>
    <lineage>
        <taxon>Eukaryota</taxon>
        <taxon>Metazoa</taxon>
        <taxon>Ecdysozoa</taxon>
        <taxon>Arthropoda</taxon>
        <taxon>Crustacea</taxon>
        <taxon>Multicrustacea</taxon>
        <taxon>Malacostraca</taxon>
        <taxon>Eumalacostraca</taxon>
        <taxon>Peracarida</taxon>
        <taxon>Amphipoda</taxon>
        <taxon>Senticaudata</taxon>
        <taxon>Talitrida</taxon>
        <taxon>Talitroidea</taxon>
        <taxon>Hyalellidae</taxon>
        <taxon>Hyalella</taxon>
    </lineage>
</organism>
<dbReference type="PANTHER" id="PTHR46165">
    <property type="entry name" value="SET AND MYND DOMAIN-CONTAINING PROTEIN 4"/>
    <property type="match status" value="1"/>
</dbReference>
<evidence type="ECO:0000313" key="4">
    <source>
        <dbReference type="Proteomes" id="UP000694843"/>
    </source>
</evidence>
<feature type="non-terminal residue" evidence="5">
    <location>
        <position position="324"/>
    </location>
</feature>
<dbReference type="GO" id="GO:0005737">
    <property type="term" value="C:cytoplasm"/>
    <property type="evidence" value="ECO:0007669"/>
    <property type="project" value="TreeGrafter"/>
</dbReference>
<dbReference type="GO" id="GO:0008168">
    <property type="term" value="F:methyltransferase activity"/>
    <property type="evidence" value="ECO:0007669"/>
    <property type="project" value="UniProtKB-KW"/>
</dbReference>
<dbReference type="SMART" id="SM00028">
    <property type="entry name" value="TPR"/>
    <property type="match status" value="2"/>
</dbReference>
<keyword evidence="3" id="KW-0949">S-adenosyl-L-methionine</keyword>
<dbReference type="PANTHER" id="PTHR46165:SF7">
    <property type="entry name" value="SET AND MYND DOMAIN-CONTAINING PROTEIN 4"/>
    <property type="match status" value="1"/>
</dbReference>
<dbReference type="SUPFAM" id="SSF48452">
    <property type="entry name" value="TPR-like"/>
    <property type="match status" value="1"/>
</dbReference>
<dbReference type="InterPro" id="IPR011990">
    <property type="entry name" value="TPR-like_helical_dom_sf"/>
</dbReference>
<evidence type="ECO:0000256" key="1">
    <source>
        <dbReference type="ARBA" id="ARBA00022603"/>
    </source>
</evidence>
<dbReference type="GeneID" id="108682510"/>
<keyword evidence="2" id="KW-0808">Transferase</keyword>
<evidence type="ECO:0000313" key="5">
    <source>
        <dbReference type="RefSeq" id="XP_018027177.1"/>
    </source>
</evidence>
<evidence type="ECO:0000256" key="2">
    <source>
        <dbReference type="ARBA" id="ARBA00022679"/>
    </source>
</evidence>
<dbReference type="OrthoDB" id="1028014at2759"/>